<keyword evidence="2" id="KW-1133">Transmembrane helix</keyword>
<feature type="transmembrane region" description="Helical" evidence="2">
    <location>
        <begin position="186"/>
        <end position="209"/>
    </location>
</feature>
<feature type="region of interest" description="Disordered" evidence="1">
    <location>
        <begin position="164"/>
        <end position="183"/>
    </location>
</feature>
<sequence length="340" mass="36596">MLFLLLLLPLVLAESTNTTFDDTSPEFTWETGWAASPCDYCSALLNQSLTYNGTWHDGGSQTGLTATFDFWGTAVYLYGVTSQNDTGTIEFMVDGVNGTTYVPMIVEPGDASIGTPEADHGYNTLFFSATGLQNGSHQLGLTAVLGYNTSQTVLIDYAVVTTDNSTTSSSSPSPSPSPSPSHSNTALIGGLVGGILGLILLSLALFIYIRRSTHPKHLIRPLYIPPTAYSNSTNPNPDPNSNPKSQYPLSSISNTSPTSTSSSSPINSGSTRSRRSTHITSTIIESTTTRNRQEIDEMDNRIRSLETMLRLNRADPSSTIISPLSEHPYLDDLSNPPPPY</sequence>
<evidence type="ECO:0000313" key="3">
    <source>
        <dbReference type="EMBL" id="KAJ3979971.1"/>
    </source>
</evidence>
<keyword evidence="2" id="KW-0472">Membrane</keyword>
<evidence type="ECO:0000256" key="2">
    <source>
        <dbReference type="SAM" id="Phobius"/>
    </source>
</evidence>
<name>A0AA38PQW5_9AGAR</name>
<gene>
    <name evidence="3" type="ORF">F5890DRAFT_1544120</name>
</gene>
<dbReference type="Proteomes" id="UP001163850">
    <property type="component" value="Unassembled WGS sequence"/>
</dbReference>
<keyword evidence="2" id="KW-0812">Transmembrane</keyword>
<feature type="compositionally biased region" description="Low complexity" evidence="1">
    <location>
        <begin position="278"/>
        <end position="290"/>
    </location>
</feature>
<dbReference type="Gene3D" id="2.60.120.260">
    <property type="entry name" value="Galactose-binding domain-like"/>
    <property type="match status" value="1"/>
</dbReference>
<feature type="region of interest" description="Disordered" evidence="1">
    <location>
        <begin position="230"/>
        <end position="294"/>
    </location>
</feature>
<reference evidence="3" key="1">
    <citation type="submission" date="2022-08" db="EMBL/GenBank/DDBJ databases">
        <authorList>
            <consortium name="DOE Joint Genome Institute"/>
            <person name="Min B."/>
            <person name="Riley R."/>
            <person name="Sierra-Patev S."/>
            <person name="Naranjo-Ortiz M."/>
            <person name="Looney B."/>
            <person name="Konkel Z."/>
            <person name="Slot J.C."/>
            <person name="Sakamoto Y."/>
            <person name="Steenwyk J.L."/>
            <person name="Rokas A."/>
            <person name="Carro J."/>
            <person name="Camarero S."/>
            <person name="Ferreira P."/>
            <person name="Molpeceres G."/>
            <person name="Ruiz-Duenas F.J."/>
            <person name="Serrano A."/>
            <person name="Henrissat B."/>
            <person name="Drula E."/>
            <person name="Hughes K.W."/>
            <person name="Mata J.L."/>
            <person name="Ishikawa N.K."/>
            <person name="Vargas-Isla R."/>
            <person name="Ushijima S."/>
            <person name="Smith C.A."/>
            <person name="Ahrendt S."/>
            <person name="Andreopoulos W."/>
            <person name="He G."/>
            <person name="Labutti K."/>
            <person name="Lipzen A."/>
            <person name="Ng V."/>
            <person name="Sandor L."/>
            <person name="Barry K."/>
            <person name="Martinez A.T."/>
            <person name="Xiao Y."/>
            <person name="Gibbons J.G."/>
            <person name="Terashima K."/>
            <person name="Hibbett D.S."/>
            <person name="Grigoriev I.V."/>
        </authorList>
    </citation>
    <scope>NUCLEOTIDE SEQUENCE</scope>
    <source>
        <strain evidence="3">TFB7829</strain>
    </source>
</reference>
<dbReference type="AlphaFoldDB" id="A0AA38PQW5"/>
<feature type="compositionally biased region" description="Low complexity" evidence="1">
    <location>
        <begin position="230"/>
        <end position="271"/>
    </location>
</feature>
<protein>
    <submittedName>
        <fullName evidence="3">Uncharacterized protein</fullName>
    </submittedName>
</protein>
<evidence type="ECO:0000256" key="1">
    <source>
        <dbReference type="SAM" id="MobiDB-lite"/>
    </source>
</evidence>
<organism evidence="3 4">
    <name type="scientific">Lentinula detonsa</name>
    <dbReference type="NCBI Taxonomy" id="2804962"/>
    <lineage>
        <taxon>Eukaryota</taxon>
        <taxon>Fungi</taxon>
        <taxon>Dikarya</taxon>
        <taxon>Basidiomycota</taxon>
        <taxon>Agaricomycotina</taxon>
        <taxon>Agaricomycetes</taxon>
        <taxon>Agaricomycetidae</taxon>
        <taxon>Agaricales</taxon>
        <taxon>Marasmiineae</taxon>
        <taxon>Omphalotaceae</taxon>
        <taxon>Lentinula</taxon>
    </lineage>
</organism>
<feature type="region of interest" description="Disordered" evidence="1">
    <location>
        <begin position="312"/>
        <end position="340"/>
    </location>
</feature>
<proteinExistence type="predicted"/>
<accession>A0AA38PQW5</accession>
<dbReference type="EMBL" id="MU802243">
    <property type="protein sequence ID" value="KAJ3979971.1"/>
    <property type="molecule type" value="Genomic_DNA"/>
</dbReference>
<evidence type="ECO:0000313" key="4">
    <source>
        <dbReference type="Proteomes" id="UP001163850"/>
    </source>
</evidence>
<comment type="caution">
    <text evidence="3">The sequence shown here is derived from an EMBL/GenBank/DDBJ whole genome shotgun (WGS) entry which is preliminary data.</text>
</comment>